<feature type="compositionally biased region" description="Polar residues" evidence="1">
    <location>
        <begin position="1"/>
        <end position="12"/>
    </location>
</feature>
<evidence type="ECO:0000313" key="2">
    <source>
        <dbReference type="EMBL" id="ASV74551.1"/>
    </source>
</evidence>
<dbReference type="Proteomes" id="UP000215086">
    <property type="component" value="Chromosome"/>
</dbReference>
<dbReference type="EMBL" id="CP018477">
    <property type="protein sequence ID" value="ASV74551.1"/>
    <property type="molecule type" value="Genomic_DNA"/>
</dbReference>
<dbReference type="KEGG" id="ttf:THTE_1949"/>
<organism evidence="2 3">
    <name type="scientific">Thermogutta terrifontis</name>
    <dbReference type="NCBI Taxonomy" id="1331910"/>
    <lineage>
        <taxon>Bacteria</taxon>
        <taxon>Pseudomonadati</taxon>
        <taxon>Planctomycetota</taxon>
        <taxon>Planctomycetia</taxon>
        <taxon>Pirellulales</taxon>
        <taxon>Thermoguttaceae</taxon>
        <taxon>Thermogutta</taxon>
    </lineage>
</organism>
<sequence>MFENSKIGNNSLHGELGSRPPEVGQMPGFESKQSLIRTISTTGCGEI</sequence>
<proteinExistence type="predicted"/>
<evidence type="ECO:0000313" key="3">
    <source>
        <dbReference type="Proteomes" id="UP000215086"/>
    </source>
</evidence>
<evidence type="ECO:0000256" key="1">
    <source>
        <dbReference type="SAM" id="MobiDB-lite"/>
    </source>
</evidence>
<accession>A0A286RF17</accession>
<dbReference type="AlphaFoldDB" id="A0A286RF17"/>
<name>A0A286RF17_9BACT</name>
<keyword evidence="3" id="KW-1185">Reference proteome</keyword>
<reference evidence="2 3" key="1">
    <citation type="journal article" name="Front. Microbiol.">
        <title>Sugar Metabolism of the First Thermophilic Planctomycete Thermogutta terrifontis: Comparative Genomic and Transcriptomic Approaches.</title>
        <authorList>
            <person name="Elcheninov A.G."/>
            <person name="Menzel P."/>
            <person name="Gudbergsdottir S.R."/>
            <person name="Slesarev A.I."/>
            <person name="Kadnikov V.V."/>
            <person name="Krogh A."/>
            <person name="Bonch-Osmolovskaya E.A."/>
            <person name="Peng X."/>
            <person name="Kublanov I.V."/>
        </authorList>
    </citation>
    <scope>NUCLEOTIDE SEQUENCE [LARGE SCALE GENOMIC DNA]</scope>
    <source>
        <strain evidence="2 3">R1</strain>
    </source>
</reference>
<feature type="region of interest" description="Disordered" evidence="1">
    <location>
        <begin position="1"/>
        <end position="33"/>
    </location>
</feature>
<gene>
    <name evidence="2" type="ORF">THTE_1949</name>
</gene>
<protein>
    <submittedName>
        <fullName evidence="2">Uncharacterized protein</fullName>
    </submittedName>
</protein>